<feature type="domain" description="Succinylglutamate desuccinylase/Aspartoacylase catalytic" evidence="5">
    <location>
        <begin position="12"/>
        <end position="175"/>
    </location>
</feature>
<evidence type="ECO:0000259" key="5">
    <source>
        <dbReference type="Pfam" id="PF24827"/>
    </source>
</evidence>
<evidence type="ECO:0000256" key="2">
    <source>
        <dbReference type="ARBA" id="ARBA00022723"/>
    </source>
</evidence>
<dbReference type="PANTHER" id="PTHR15162">
    <property type="entry name" value="ASPARTOACYLASE"/>
    <property type="match status" value="1"/>
</dbReference>
<dbReference type="InterPro" id="IPR050178">
    <property type="entry name" value="AspA/AstE_fam"/>
</dbReference>
<dbReference type="Proteomes" id="UP001595528">
    <property type="component" value="Unassembled WGS sequence"/>
</dbReference>
<sequence>MPYAVVLDAGRDGPRAMVSALVHGNEICGAIALDGLLQRGLEPARGRLTIVFMNVGAYQAEPPRRFLDEDMNRVWDPAVLTGDRSSRELLRARQVRCLLEDAEQLLDLHSMQSQDAPVALSGDLDKGAALARAIGVPACIVSDPGHPAGPRMRDYGRFADPQLADAAVLLECGQHLAPAAIDLAEEATLRFLLALDMIDRAQAERLAGRALPPPPRQQLVRVTGLVTAGPRFRMADTVVGMQPIPWAGTVIGWNDGNPVVTPYDDCVPVMPTPGAAPGTTALRFGKLVD</sequence>
<dbReference type="Gene3D" id="3.40.630.10">
    <property type="entry name" value="Zn peptidases"/>
    <property type="match status" value="1"/>
</dbReference>
<gene>
    <name evidence="6" type="ORF">ACFOGJ_19530</name>
</gene>
<comment type="caution">
    <text evidence="6">The sequence shown here is derived from an EMBL/GenBank/DDBJ whole genome shotgun (WGS) entry which is preliminary data.</text>
</comment>
<reference evidence="7" key="1">
    <citation type="journal article" date="2019" name="Int. J. Syst. Evol. Microbiol.">
        <title>The Global Catalogue of Microorganisms (GCM) 10K type strain sequencing project: providing services to taxonomists for standard genome sequencing and annotation.</title>
        <authorList>
            <consortium name="The Broad Institute Genomics Platform"/>
            <consortium name="The Broad Institute Genome Sequencing Center for Infectious Disease"/>
            <person name="Wu L."/>
            <person name="Ma J."/>
        </authorList>
    </citation>
    <scope>NUCLEOTIDE SEQUENCE [LARGE SCALE GENOMIC DNA]</scope>
    <source>
        <strain evidence="7">KCTC 42964</strain>
    </source>
</reference>
<keyword evidence="7" id="KW-1185">Reference proteome</keyword>
<evidence type="ECO:0000313" key="6">
    <source>
        <dbReference type="EMBL" id="MFC3229448.1"/>
    </source>
</evidence>
<dbReference type="Pfam" id="PF24827">
    <property type="entry name" value="AstE_AspA_cat"/>
    <property type="match status" value="1"/>
</dbReference>
<dbReference type="RefSeq" id="WP_379903648.1">
    <property type="nucleotide sequence ID" value="NZ_JBHRTR010000031.1"/>
</dbReference>
<comment type="cofactor">
    <cofactor evidence="1">
        <name>Zn(2+)</name>
        <dbReference type="ChEBI" id="CHEBI:29105"/>
    </cofactor>
</comment>
<dbReference type="EMBL" id="JBHRTR010000031">
    <property type="protein sequence ID" value="MFC3229448.1"/>
    <property type="molecule type" value="Genomic_DNA"/>
</dbReference>
<organism evidence="6 7">
    <name type="scientific">Marinibaculum pumilum</name>
    <dbReference type="NCBI Taxonomy" id="1766165"/>
    <lineage>
        <taxon>Bacteria</taxon>
        <taxon>Pseudomonadati</taxon>
        <taxon>Pseudomonadota</taxon>
        <taxon>Alphaproteobacteria</taxon>
        <taxon>Rhodospirillales</taxon>
        <taxon>Rhodospirillaceae</taxon>
        <taxon>Marinibaculum</taxon>
    </lineage>
</organism>
<evidence type="ECO:0000256" key="1">
    <source>
        <dbReference type="ARBA" id="ARBA00001947"/>
    </source>
</evidence>
<proteinExistence type="predicted"/>
<name>A0ABV7L4A2_9PROT</name>
<keyword evidence="3" id="KW-0378">Hydrolase</keyword>
<dbReference type="SUPFAM" id="SSF53187">
    <property type="entry name" value="Zn-dependent exopeptidases"/>
    <property type="match status" value="1"/>
</dbReference>
<evidence type="ECO:0000256" key="3">
    <source>
        <dbReference type="ARBA" id="ARBA00022801"/>
    </source>
</evidence>
<evidence type="ECO:0000256" key="4">
    <source>
        <dbReference type="ARBA" id="ARBA00022833"/>
    </source>
</evidence>
<keyword evidence="2" id="KW-0479">Metal-binding</keyword>
<protein>
    <submittedName>
        <fullName evidence="6">Succinylglutamate desuccinylase/aspartoacylase family protein</fullName>
    </submittedName>
</protein>
<evidence type="ECO:0000313" key="7">
    <source>
        <dbReference type="Proteomes" id="UP001595528"/>
    </source>
</evidence>
<dbReference type="InterPro" id="IPR055438">
    <property type="entry name" value="AstE_AspA_cat"/>
</dbReference>
<accession>A0ABV7L4A2</accession>
<keyword evidence="4" id="KW-0862">Zinc</keyword>
<dbReference type="PANTHER" id="PTHR15162:SF7">
    <property type="entry name" value="SUCCINYLGLUTAMATE DESUCCINYLASE"/>
    <property type="match status" value="1"/>
</dbReference>